<name>A0A1G9N2L6_9ACTN</name>
<evidence type="ECO:0000256" key="2">
    <source>
        <dbReference type="ARBA" id="ARBA00022679"/>
    </source>
</evidence>
<dbReference type="SUPFAM" id="SSF53756">
    <property type="entry name" value="UDP-Glycosyltransferase/glycogen phosphorylase"/>
    <property type="match status" value="1"/>
</dbReference>
<dbReference type="Gene3D" id="3.40.50.2000">
    <property type="entry name" value="Glycogen Phosphorylase B"/>
    <property type="match status" value="2"/>
</dbReference>
<dbReference type="InterPro" id="IPR028098">
    <property type="entry name" value="Glyco_trans_4-like_N"/>
</dbReference>
<evidence type="ECO:0000259" key="3">
    <source>
        <dbReference type="Pfam" id="PF13439"/>
    </source>
</evidence>
<dbReference type="EMBL" id="FNHE01000002">
    <property type="protein sequence ID" value="SDL80501.1"/>
    <property type="molecule type" value="Genomic_DNA"/>
</dbReference>
<dbReference type="RefSeq" id="WP_091214275.1">
    <property type="nucleotide sequence ID" value="NZ_FNHE01000002.1"/>
</dbReference>
<keyword evidence="2 4" id="KW-0808">Transferase</keyword>
<evidence type="ECO:0000256" key="1">
    <source>
        <dbReference type="ARBA" id="ARBA00022676"/>
    </source>
</evidence>
<dbReference type="CDD" id="cd03801">
    <property type="entry name" value="GT4_PimA-like"/>
    <property type="match status" value="1"/>
</dbReference>
<dbReference type="AlphaFoldDB" id="A0A1G9N2L6"/>
<keyword evidence="1" id="KW-0328">Glycosyltransferase</keyword>
<dbReference type="PANTHER" id="PTHR12526:SF636">
    <property type="entry name" value="BLL3647 PROTEIN"/>
    <property type="match status" value="1"/>
</dbReference>
<dbReference type="GO" id="GO:0016757">
    <property type="term" value="F:glycosyltransferase activity"/>
    <property type="evidence" value="ECO:0007669"/>
    <property type="project" value="UniProtKB-KW"/>
</dbReference>
<dbReference type="PANTHER" id="PTHR12526">
    <property type="entry name" value="GLYCOSYLTRANSFERASE"/>
    <property type="match status" value="1"/>
</dbReference>
<dbReference type="STRING" id="1137991.SAMN05660642_00862"/>
<proteinExistence type="predicted"/>
<evidence type="ECO:0000313" key="5">
    <source>
        <dbReference type="Proteomes" id="UP000198680"/>
    </source>
</evidence>
<dbReference type="Pfam" id="PF13439">
    <property type="entry name" value="Glyco_transf_4"/>
    <property type="match status" value="1"/>
</dbReference>
<gene>
    <name evidence="4" type="ORF">SAMN05660642_00862</name>
</gene>
<protein>
    <submittedName>
        <fullName evidence="4">Glycosyltransferase involved in cell wall bisynthesis</fullName>
    </submittedName>
</protein>
<keyword evidence="5" id="KW-1185">Reference proteome</keyword>
<reference evidence="5" key="1">
    <citation type="submission" date="2016-10" db="EMBL/GenBank/DDBJ databases">
        <authorList>
            <person name="Varghese N."/>
            <person name="Submissions S."/>
        </authorList>
    </citation>
    <scope>NUCLEOTIDE SEQUENCE [LARGE SCALE GENOMIC DNA]</scope>
    <source>
        <strain evidence="5">DSM 45419</strain>
    </source>
</reference>
<organism evidence="4 5">
    <name type="scientific">Geodermatophilus siccatus</name>
    <dbReference type="NCBI Taxonomy" id="1137991"/>
    <lineage>
        <taxon>Bacteria</taxon>
        <taxon>Bacillati</taxon>
        <taxon>Actinomycetota</taxon>
        <taxon>Actinomycetes</taxon>
        <taxon>Geodermatophilales</taxon>
        <taxon>Geodermatophilaceae</taxon>
        <taxon>Geodermatophilus</taxon>
    </lineage>
</organism>
<dbReference type="Pfam" id="PF13692">
    <property type="entry name" value="Glyco_trans_1_4"/>
    <property type="match status" value="1"/>
</dbReference>
<sequence>MNSGPARTRRLAYLLTQDRGGPVDVTVELALAASRVPGWEVRVFGPRPARGADRVAHLHTEVLVEGKGAAGAIRRARHQLFAWRPDVLHAQDRRSGLVCAGATWSAPRGGRPGVVVHTYHGVPDDVTESWFRGGRGGGPSRYTRTVLAADALVARAVTRTVVPASSMGRFLRQRLRVPADRVVHIDNGMPLPPAAVPRGPVRRLLFVGLLVRRKGVHLLLEAMARAALPPDVTLQVAGDGPERAGLEALAAGSGLRGRVEFLGFRSDVPALLAEADAFVLPSAMEQQPLVLIEALGAGKPVVATDVGGVAEMVAGAGIVVPPGDATTLARALEELTTVDAAQWGTRAAAMARERFSVGTALDRHLALYTDLLGENS</sequence>
<accession>A0A1G9N2L6</accession>
<dbReference type="OrthoDB" id="3199616at2"/>
<evidence type="ECO:0000313" key="4">
    <source>
        <dbReference type="EMBL" id="SDL80501.1"/>
    </source>
</evidence>
<dbReference type="Proteomes" id="UP000198680">
    <property type="component" value="Unassembled WGS sequence"/>
</dbReference>
<feature type="domain" description="Glycosyltransferase subfamily 4-like N-terminal" evidence="3">
    <location>
        <begin position="20"/>
        <end position="189"/>
    </location>
</feature>